<gene>
    <name evidence="1" type="ORF">HNQ97_003253</name>
</gene>
<name>A0ABR6C8B4_9HYPH</name>
<evidence type="ECO:0000313" key="2">
    <source>
        <dbReference type="Proteomes" id="UP000587524"/>
    </source>
</evidence>
<evidence type="ECO:0008006" key="3">
    <source>
        <dbReference type="Google" id="ProtNLM"/>
    </source>
</evidence>
<dbReference type="EMBL" id="JACJHZ010000015">
    <property type="protein sequence ID" value="MBA9021247.1"/>
    <property type="molecule type" value="Genomic_DNA"/>
</dbReference>
<comment type="caution">
    <text evidence="1">The sequence shown here is derived from an EMBL/GenBank/DDBJ whole genome shotgun (WGS) entry which is preliminary data.</text>
</comment>
<sequence>MARPQGVEVSQKGNWYISEDGYVVTIFRKNDNWNGVISNDALGIKHFARRTYPDATAAKLAAFDALVLLKSRN</sequence>
<proteinExistence type="predicted"/>
<protein>
    <recommendedName>
        <fullName evidence="3">Phage protein</fullName>
    </recommendedName>
</protein>
<dbReference type="RefSeq" id="WP_182574533.1">
    <property type="nucleotide sequence ID" value="NZ_JACJHY010000015.1"/>
</dbReference>
<organism evidence="1 2">
    <name type="scientific">Aminobacter ciceronei</name>
    <dbReference type="NCBI Taxonomy" id="150723"/>
    <lineage>
        <taxon>Bacteria</taxon>
        <taxon>Pseudomonadati</taxon>
        <taxon>Pseudomonadota</taxon>
        <taxon>Alphaproteobacteria</taxon>
        <taxon>Hyphomicrobiales</taxon>
        <taxon>Phyllobacteriaceae</taxon>
        <taxon>Aminobacter</taxon>
    </lineage>
</organism>
<dbReference type="Proteomes" id="UP000587524">
    <property type="component" value="Unassembled WGS sequence"/>
</dbReference>
<accession>A0ABR6C8B4</accession>
<reference evidence="1 2" key="1">
    <citation type="submission" date="2020-08" db="EMBL/GenBank/DDBJ databases">
        <title>Genomic Encyclopedia of Type Strains, Phase IV (KMG-IV): sequencing the most valuable type-strain genomes for metagenomic binning, comparative biology and taxonomic classification.</title>
        <authorList>
            <person name="Goeker M."/>
        </authorList>
    </citation>
    <scope>NUCLEOTIDE SEQUENCE [LARGE SCALE GENOMIC DNA]</scope>
    <source>
        <strain evidence="1 2">DSM 17455</strain>
    </source>
</reference>
<keyword evidence="2" id="KW-1185">Reference proteome</keyword>
<evidence type="ECO:0000313" key="1">
    <source>
        <dbReference type="EMBL" id="MBA9021247.1"/>
    </source>
</evidence>